<sequence length="81" mass="9676">MDEDLVIMDVHGFEIMDSESTRGEDFWNVPAKKIYAITLSDCQKKKKNKRTGAEGKTKDINQRESLWIWTCWTKYQRNWMT</sequence>
<reference evidence="1 2" key="1">
    <citation type="submission" date="2022-05" db="EMBL/GenBank/DDBJ databases">
        <authorList>
            <consortium name="Genoscope - CEA"/>
            <person name="William W."/>
        </authorList>
    </citation>
    <scope>NUCLEOTIDE SEQUENCE [LARGE SCALE GENOMIC DNA]</scope>
</reference>
<name>A0ABN8S8E9_9CNID</name>
<dbReference type="Proteomes" id="UP001159405">
    <property type="component" value="Unassembled WGS sequence"/>
</dbReference>
<evidence type="ECO:0000313" key="2">
    <source>
        <dbReference type="Proteomes" id="UP001159405"/>
    </source>
</evidence>
<dbReference type="EMBL" id="CALNXK010000569">
    <property type="protein sequence ID" value="CAH3187794.1"/>
    <property type="molecule type" value="Genomic_DNA"/>
</dbReference>
<evidence type="ECO:0000313" key="1">
    <source>
        <dbReference type="EMBL" id="CAH3187794.1"/>
    </source>
</evidence>
<protein>
    <submittedName>
        <fullName evidence="1">Uncharacterized protein</fullName>
    </submittedName>
</protein>
<keyword evidence="2" id="KW-1185">Reference proteome</keyword>
<comment type="caution">
    <text evidence="1">The sequence shown here is derived from an EMBL/GenBank/DDBJ whole genome shotgun (WGS) entry which is preliminary data.</text>
</comment>
<proteinExistence type="predicted"/>
<accession>A0ABN8S8E9</accession>
<organism evidence="1 2">
    <name type="scientific">Porites lobata</name>
    <dbReference type="NCBI Taxonomy" id="104759"/>
    <lineage>
        <taxon>Eukaryota</taxon>
        <taxon>Metazoa</taxon>
        <taxon>Cnidaria</taxon>
        <taxon>Anthozoa</taxon>
        <taxon>Hexacorallia</taxon>
        <taxon>Scleractinia</taxon>
        <taxon>Fungiina</taxon>
        <taxon>Poritidae</taxon>
        <taxon>Porites</taxon>
    </lineage>
</organism>
<gene>
    <name evidence="1" type="ORF">PLOB_00038230</name>
</gene>